<dbReference type="InterPro" id="IPR036390">
    <property type="entry name" value="WH_DNA-bd_sf"/>
</dbReference>
<dbReference type="Gene3D" id="1.10.10.10">
    <property type="entry name" value="Winged helix-like DNA-binding domain superfamily/Winged helix DNA-binding domain"/>
    <property type="match status" value="1"/>
</dbReference>
<protein>
    <submittedName>
        <fullName evidence="6">cAMP-binding domain of CRP or a regulatory subunit of cAMP-dependent protein kinases</fullName>
    </submittedName>
</protein>
<dbReference type="STRING" id="414703.SAMN04488125_1149"/>
<dbReference type="InterPro" id="IPR014710">
    <property type="entry name" value="RmlC-like_jellyroll"/>
</dbReference>
<keyword evidence="1" id="KW-0805">Transcription regulation</keyword>
<dbReference type="OrthoDB" id="7584044at2"/>
<keyword evidence="6" id="KW-0808">Transferase</keyword>
<dbReference type="InterPro" id="IPR012318">
    <property type="entry name" value="HTH_CRP"/>
</dbReference>
<proteinExistence type="predicted"/>
<dbReference type="SUPFAM" id="SSF51206">
    <property type="entry name" value="cAMP-binding domain-like"/>
    <property type="match status" value="1"/>
</dbReference>
<keyword evidence="6" id="KW-0418">Kinase</keyword>
<evidence type="ECO:0000313" key="6">
    <source>
        <dbReference type="EMBL" id="SFL38760.1"/>
    </source>
</evidence>
<dbReference type="CDD" id="cd00038">
    <property type="entry name" value="CAP_ED"/>
    <property type="match status" value="1"/>
</dbReference>
<dbReference type="Pfam" id="PF13545">
    <property type="entry name" value="HTH_Crp_2"/>
    <property type="match status" value="1"/>
</dbReference>
<name>A0A1I4HAF2_9HYPH</name>
<dbReference type="RefSeq" id="WP_091948521.1">
    <property type="nucleotide sequence ID" value="NZ_FOSV01000014.1"/>
</dbReference>
<dbReference type="InterPro" id="IPR018490">
    <property type="entry name" value="cNMP-bd_dom_sf"/>
</dbReference>
<dbReference type="Pfam" id="PF00027">
    <property type="entry name" value="cNMP_binding"/>
    <property type="match status" value="1"/>
</dbReference>
<evidence type="ECO:0000256" key="1">
    <source>
        <dbReference type="ARBA" id="ARBA00023015"/>
    </source>
</evidence>
<dbReference type="Proteomes" id="UP000198804">
    <property type="component" value="Unassembled WGS sequence"/>
</dbReference>
<evidence type="ECO:0000256" key="3">
    <source>
        <dbReference type="ARBA" id="ARBA00023163"/>
    </source>
</evidence>
<dbReference type="InterPro" id="IPR036388">
    <property type="entry name" value="WH-like_DNA-bd_sf"/>
</dbReference>
<dbReference type="EMBL" id="FOSV01000014">
    <property type="protein sequence ID" value="SFL38760.1"/>
    <property type="molecule type" value="Genomic_DNA"/>
</dbReference>
<dbReference type="InterPro" id="IPR000595">
    <property type="entry name" value="cNMP-bd_dom"/>
</dbReference>
<reference evidence="7" key="1">
    <citation type="submission" date="2016-10" db="EMBL/GenBank/DDBJ databases">
        <authorList>
            <person name="Varghese N."/>
            <person name="Submissions S."/>
        </authorList>
    </citation>
    <scope>NUCLEOTIDE SEQUENCE [LARGE SCALE GENOMIC DNA]</scope>
    <source>
        <strain evidence="7">CGMCC 1.6474</strain>
    </source>
</reference>
<evidence type="ECO:0000259" key="5">
    <source>
        <dbReference type="Pfam" id="PF13545"/>
    </source>
</evidence>
<sequence>MTMSGPAPAAAPRAHPPSNLTVLTARRTRLPTFPFGRERDAVGREGLARHLSPALHLKANAELPPTAGAGLLTVLHGLIARYALSRNGKRRIVGLLAAGDVCCDRAFCEPEADGFVALTDCVVAGLPVADAYRLVQECPTVGWAIWRVGARSSGIYTEWLRTQSLPGENRLAHRLCEVMSRTACAQSLTGVLVPRFRLESWADMTALTAVHVSRCLTAMAGTGLIALETRSIRIPEPAALAAYAEFDLTYLWPNAPLPADELGRAIAQGHPELGTPFD</sequence>
<evidence type="ECO:0000256" key="2">
    <source>
        <dbReference type="ARBA" id="ARBA00023125"/>
    </source>
</evidence>
<keyword evidence="3" id="KW-0804">Transcription</keyword>
<dbReference type="GO" id="GO:0006355">
    <property type="term" value="P:regulation of DNA-templated transcription"/>
    <property type="evidence" value="ECO:0007669"/>
    <property type="project" value="InterPro"/>
</dbReference>
<dbReference type="AlphaFoldDB" id="A0A1I4HAF2"/>
<dbReference type="GO" id="GO:0003677">
    <property type="term" value="F:DNA binding"/>
    <property type="evidence" value="ECO:0007669"/>
    <property type="project" value="UniProtKB-KW"/>
</dbReference>
<organism evidence="6 7">
    <name type="scientific">Methylorubrum salsuginis</name>
    <dbReference type="NCBI Taxonomy" id="414703"/>
    <lineage>
        <taxon>Bacteria</taxon>
        <taxon>Pseudomonadati</taxon>
        <taxon>Pseudomonadota</taxon>
        <taxon>Alphaproteobacteria</taxon>
        <taxon>Hyphomicrobiales</taxon>
        <taxon>Methylobacteriaceae</taxon>
        <taxon>Methylorubrum</taxon>
    </lineage>
</organism>
<feature type="domain" description="HTH crp-type" evidence="5">
    <location>
        <begin position="170"/>
        <end position="243"/>
    </location>
</feature>
<dbReference type="GO" id="GO:0016301">
    <property type="term" value="F:kinase activity"/>
    <property type="evidence" value="ECO:0007669"/>
    <property type="project" value="UniProtKB-KW"/>
</dbReference>
<gene>
    <name evidence="6" type="ORF">SAMN04488125_1149</name>
</gene>
<accession>A0A1I4HAF2</accession>
<dbReference type="Gene3D" id="2.60.120.10">
    <property type="entry name" value="Jelly Rolls"/>
    <property type="match status" value="1"/>
</dbReference>
<feature type="domain" description="Cyclic nucleotide-binding" evidence="4">
    <location>
        <begin position="70"/>
        <end position="137"/>
    </location>
</feature>
<evidence type="ECO:0000259" key="4">
    <source>
        <dbReference type="Pfam" id="PF00027"/>
    </source>
</evidence>
<keyword evidence="7" id="KW-1185">Reference proteome</keyword>
<keyword evidence="2" id="KW-0238">DNA-binding</keyword>
<dbReference type="SUPFAM" id="SSF46785">
    <property type="entry name" value="Winged helix' DNA-binding domain"/>
    <property type="match status" value="1"/>
</dbReference>
<evidence type="ECO:0000313" key="7">
    <source>
        <dbReference type="Proteomes" id="UP000198804"/>
    </source>
</evidence>